<dbReference type="SUPFAM" id="SSF48613">
    <property type="entry name" value="Heme oxygenase-like"/>
    <property type="match status" value="1"/>
</dbReference>
<evidence type="ECO:0000256" key="7">
    <source>
        <dbReference type="SAM" id="Phobius"/>
    </source>
</evidence>
<sequence length="256" mass="29397">MTSEVPFNKQLRKATRDVHAMSDALVNAKLAFAMSDNSVWAEGLLIFYEIFRYLENAMTRLRATPLGELHIAGMDRTEAFERDLDFYLGPNWRKSYTPRDSVAKYLAHLQRIEKEDPIRLCAYVYHLYMGLFSGGQILRKKRTVAKKFRSFAFFLYSNDVQTEANRKGGDAVTDFGDYSVRELKLQLVESINSIAAGLDEKTKMALLEESRTVFVLNNSVVKSVRGADEVLLRRLIVFAIVVVMLMILYFVFFAKE</sequence>
<keyword evidence="1 4" id="KW-0349">Heme</keyword>
<dbReference type="Pfam" id="PF01126">
    <property type="entry name" value="Heme_oxygenase"/>
    <property type="match status" value="1"/>
</dbReference>
<dbReference type="OrthoDB" id="652091at2759"/>
<keyword evidence="7" id="KW-0812">Transmembrane</keyword>
<dbReference type="GO" id="GO:0046872">
    <property type="term" value="F:metal ion binding"/>
    <property type="evidence" value="ECO:0007669"/>
    <property type="project" value="UniProtKB-UniRule"/>
</dbReference>
<evidence type="ECO:0000256" key="3">
    <source>
        <dbReference type="ARBA" id="ARBA00023004"/>
    </source>
</evidence>
<dbReference type="Proteomes" id="UP000291343">
    <property type="component" value="Unassembled WGS sequence"/>
</dbReference>
<dbReference type="GO" id="GO:0006788">
    <property type="term" value="P:heme oxidation"/>
    <property type="evidence" value="ECO:0007669"/>
    <property type="project" value="UniProtKB-UniRule"/>
</dbReference>
<dbReference type="PIRSF" id="PIRSF000343">
    <property type="entry name" value="Haem_Oase"/>
    <property type="match status" value="1"/>
</dbReference>
<keyword evidence="3 4" id="KW-0408">Iron</keyword>
<dbReference type="PRINTS" id="PR00088">
    <property type="entry name" value="HAEMOXYGNASE"/>
</dbReference>
<dbReference type="PANTHER" id="PTHR10720:SF0">
    <property type="entry name" value="HEME OXYGENASE"/>
    <property type="match status" value="1"/>
</dbReference>
<protein>
    <recommendedName>
        <fullName evidence="4">Heme oxygenase</fullName>
        <ecNumber evidence="4">1.14.14.18</ecNumber>
    </recommendedName>
</protein>
<feature type="binding site" description="axial binding residue" evidence="6">
    <location>
        <position position="19"/>
    </location>
    <ligand>
        <name>heme b</name>
        <dbReference type="ChEBI" id="CHEBI:60344"/>
    </ligand>
    <ligandPart>
        <name>Fe</name>
        <dbReference type="ChEBI" id="CHEBI:18248"/>
    </ligandPart>
</feature>
<evidence type="ECO:0000256" key="2">
    <source>
        <dbReference type="ARBA" id="ARBA00022723"/>
    </source>
</evidence>
<evidence type="ECO:0000256" key="1">
    <source>
        <dbReference type="ARBA" id="ARBA00022617"/>
    </source>
</evidence>
<organism evidence="8 9">
    <name type="scientific">Laodelphax striatellus</name>
    <name type="common">Small brown planthopper</name>
    <name type="synonym">Delphax striatella</name>
    <dbReference type="NCBI Taxonomy" id="195883"/>
    <lineage>
        <taxon>Eukaryota</taxon>
        <taxon>Metazoa</taxon>
        <taxon>Ecdysozoa</taxon>
        <taxon>Arthropoda</taxon>
        <taxon>Hexapoda</taxon>
        <taxon>Insecta</taxon>
        <taxon>Pterygota</taxon>
        <taxon>Neoptera</taxon>
        <taxon>Paraneoptera</taxon>
        <taxon>Hemiptera</taxon>
        <taxon>Auchenorrhyncha</taxon>
        <taxon>Fulgoroidea</taxon>
        <taxon>Delphacidae</taxon>
        <taxon>Criomorphinae</taxon>
        <taxon>Laodelphax</taxon>
    </lineage>
</organism>
<dbReference type="AlphaFoldDB" id="A0A482WKU2"/>
<evidence type="ECO:0000313" key="8">
    <source>
        <dbReference type="EMBL" id="RZF34103.1"/>
    </source>
</evidence>
<feature type="binding site" evidence="5">
    <location>
        <position position="12"/>
    </location>
    <ligand>
        <name>heme b</name>
        <dbReference type="ChEBI" id="CHEBI:60344"/>
    </ligand>
</feature>
<evidence type="ECO:0000313" key="9">
    <source>
        <dbReference type="Proteomes" id="UP000291343"/>
    </source>
</evidence>
<dbReference type="EMBL" id="QKKF02032586">
    <property type="protein sequence ID" value="RZF34103.1"/>
    <property type="molecule type" value="Genomic_DNA"/>
</dbReference>
<dbReference type="CDD" id="cd19165">
    <property type="entry name" value="HemeO"/>
    <property type="match status" value="1"/>
</dbReference>
<keyword evidence="9" id="KW-1185">Reference proteome</keyword>
<name>A0A482WKU2_LAOST</name>
<accession>A0A482WKU2</accession>
<dbReference type="GO" id="GO:0004392">
    <property type="term" value="F:heme oxygenase (decyclizing) activity"/>
    <property type="evidence" value="ECO:0007669"/>
    <property type="project" value="UniProtKB-UniRule"/>
</dbReference>
<evidence type="ECO:0000256" key="5">
    <source>
        <dbReference type="PIRSR" id="PIRSR000343-1"/>
    </source>
</evidence>
<feature type="binding site" evidence="5">
    <location>
        <position position="125"/>
    </location>
    <ligand>
        <name>heme b</name>
        <dbReference type="ChEBI" id="CHEBI:60344"/>
    </ligand>
</feature>
<dbReference type="Gene3D" id="1.20.910.10">
    <property type="entry name" value="Heme oxygenase-like"/>
    <property type="match status" value="1"/>
</dbReference>
<keyword evidence="7" id="KW-0472">Membrane</keyword>
<proteinExistence type="inferred from homology"/>
<dbReference type="FunCoup" id="A0A482WKU2">
    <property type="interactions" value="383"/>
</dbReference>
<dbReference type="InterPro" id="IPR002051">
    <property type="entry name" value="Haem_Oase"/>
</dbReference>
<dbReference type="InterPro" id="IPR016053">
    <property type="entry name" value="Haem_Oase-like"/>
</dbReference>
<dbReference type="STRING" id="195883.A0A482WKU2"/>
<keyword evidence="2 4" id="KW-0479">Metal-binding</keyword>
<evidence type="ECO:0000256" key="6">
    <source>
        <dbReference type="PIRSR" id="PIRSR000343-2"/>
    </source>
</evidence>
<dbReference type="InParanoid" id="A0A482WKU2"/>
<comment type="catalytic activity">
    <reaction evidence="4">
        <text>heme b + 3 reduced [NADPH--hemoprotein reductase] + 3 O2 = biliverdin IXalpha + CO + Fe(2+) + 3 oxidized [NADPH--hemoprotein reductase] + 3 H2O + H(+)</text>
        <dbReference type="Rhea" id="RHEA:21764"/>
        <dbReference type="Rhea" id="RHEA-COMP:11964"/>
        <dbReference type="Rhea" id="RHEA-COMP:11965"/>
        <dbReference type="ChEBI" id="CHEBI:15377"/>
        <dbReference type="ChEBI" id="CHEBI:15378"/>
        <dbReference type="ChEBI" id="CHEBI:15379"/>
        <dbReference type="ChEBI" id="CHEBI:17245"/>
        <dbReference type="ChEBI" id="CHEBI:29033"/>
        <dbReference type="ChEBI" id="CHEBI:57618"/>
        <dbReference type="ChEBI" id="CHEBI:57991"/>
        <dbReference type="ChEBI" id="CHEBI:58210"/>
        <dbReference type="ChEBI" id="CHEBI:60344"/>
        <dbReference type="EC" id="1.14.14.18"/>
    </reaction>
</comment>
<evidence type="ECO:0000256" key="4">
    <source>
        <dbReference type="PIRNR" id="PIRNR000343"/>
    </source>
</evidence>
<dbReference type="EC" id="1.14.14.18" evidence="4"/>
<gene>
    <name evidence="8" type="ORF">LSTR_LSTR009744</name>
</gene>
<dbReference type="InterPro" id="IPR016084">
    <property type="entry name" value="Haem_Oase-like_multi-hlx"/>
</dbReference>
<comment type="similarity">
    <text evidence="4">Belongs to the heme oxygenase family.</text>
</comment>
<dbReference type="SMR" id="A0A482WKU2"/>
<feature type="transmembrane region" description="Helical" evidence="7">
    <location>
        <begin position="235"/>
        <end position="254"/>
    </location>
</feature>
<reference evidence="8 9" key="1">
    <citation type="journal article" date="2017" name="Gigascience">
        <title>Genome sequence of the small brown planthopper, Laodelphax striatellus.</title>
        <authorList>
            <person name="Zhu J."/>
            <person name="Jiang F."/>
            <person name="Wang X."/>
            <person name="Yang P."/>
            <person name="Bao Y."/>
            <person name="Zhao W."/>
            <person name="Wang W."/>
            <person name="Lu H."/>
            <person name="Wang Q."/>
            <person name="Cui N."/>
            <person name="Li J."/>
            <person name="Chen X."/>
            <person name="Luo L."/>
            <person name="Yu J."/>
            <person name="Kang L."/>
            <person name="Cui F."/>
        </authorList>
    </citation>
    <scope>NUCLEOTIDE SEQUENCE [LARGE SCALE GENOMIC DNA]</scope>
    <source>
        <strain evidence="8">Lst14</strain>
    </source>
</reference>
<comment type="caution">
    <text evidence="8">The sequence shown here is derived from an EMBL/GenBank/DDBJ whole genome shotgun (WGS) entry which is preliminary data.</text>
</comment>
<dbReference type="PANTHER" id="PTHR10720">
    <property type="entry name" value="HEME OXYGENASE"/>
    <property type="match status" value="1"/>
</dbReference>
<keyword evidence="7" id="KW-1133">Transmembrane helix</keyword>